<evidence type="ECO:0000256" key="1">
    <source>
        <dbReference type="PROSITE-ProRule" id="PRU00169"/>
    </source>
</evidence>
<feature type="modified residue" description="4-aspartylphosphate" evidence="1">
    <location>
        <position position="60"/>
    </location>
</feature>
<proteinExistence type="predicted"/>
<comment type="caution">
    <text evidence="3">The sequence shown here is derived from an EMBL/GenBank/DDBJ whole genome shotgun (WGS) entry which is preliminary data.</text>
</comment>
<dbReference type="PANTHER" id="PTHR43228">
    <property type="entry name" value="TWO-COMPONENT RESPONSE REGULATOR"/>
    <property type="match status" value="1"/>
</dbReference>
<dbReference type="InterPro" id="IPR001789">
    <property type="entry name" value="Sig_transdc_resp-reg_receiver"/>
</dbReference>
<keyword evidence="4" id="KW-1185">Reference proteome</keyword>
<protein>
    <submittedName>
        <fullName evidence="3">Response regulator</fullName>
    </submittedName>
</protein>
<feature type="domain" description="Response regulatory" evidence="2">
    <location>
        <begin position="10"/>
        <end position="125"/>
    </location>
</feature>
<evidence type="ECO:0000313" key="3">
    <source>
        <dbReference type="EMBL" id="NYZ19370.1"/>
    </source>
</evidence>
<dbReference type="Proteomes" id="UP000584642">
    <property type="component" value="Unassembled WGS sequence"/>
</dbReference>
<evidence type="ECO:0000313" key="4">
    <source>
        <dbReference type="Proteomes" id="UP000584642"/>
    </source>
</evidence>
<dbReference type="SMART" id="SM00448">
    <property type="entry name" value="REC"/>
    <property type="match status" value="1"/>
</dbReference>
<keyword evidence="1" id="KW-0597">Phosphoprotein</keyword>
<reference evidence="3 4" key="1">
    <citation type="submission" date="2020-05" db="EMBL/GenBank/DDBJ databases">
        <title>Azospirillum oleiclasticum sp. nov, a nitrogen-fixing and heavy crude oil-emulsifying bacterium isolated from the crude oil of Yumen Oilfield.</title>
        <authorList>
            <person name="Wu D."/>
            <person name="Cai M."/>
            <person name="Zhang X."/>
        </authorList>
    </citation>
    <scope>NUCLEOTIDE SEQUENCE [LARGE SCALE GENOMIC DNA]</scope>
    <source>
        <strain evidence="3 4">ROY-1-1-2</strain>
    </source>
</reference>
<organism evidence="3 4">
    <name type="scientific">Azospirillum oleiclasticum</name>
    <dbReference type="NCBI Taxonomy" id="2735135"/>
    <lineage>
        <taxon>Bacteria</taxon>
        <taxon>Pseudomonadati</taxon>
        <taxon>Pseudomonadota</taxon>
        <taxon>Alphaproteobacteria</taxon>
        <taxon>Rhodospirillales</taxon>
        <taxon>Azospirillaceae</taxon>
        <taxon>Azospirillum</taxon>
    </lineage>
</organism>
<dbReference type="Gene3D" id="3.40.50.2300">
    <property type="match status" value="1"/>
</dbReference>
<name>A0ABX2T9L0_9PROT</name>
<dbReference type="CDD" id="cd17534">
    <property type="entry name" value="REC_DC-like"/>
    <property type="match status" value="1"/>
</dbReference>
<dbReference type="SUPFAM" id="SSF52172">
    <property type="entry name" value="CheY-like"/>
    <property type="match status" value="1"/>
</dbReference>
<dbReference type="EMBL" id="JABFDB010000002">
    <property type="protein sequence ID" value="NYZ19370.1"/>
    <property type="molecule type" value="Genomic_DNA"/>
</dbReference>
<gene>
    <name evidence="3" type="ORF">HND93_06575</name>
</gene>
<dbReference type="Pfam" id="PF00072">
    <property type="entry name" value="Response_reg"/>
    <property type="match status" value="1"/>
</dbReference>
<dbReference type="PANTHER" id="PTHR43228:SF6">
    <property type="entry name" value="RESPONSE REGULATOR RECEIVER"/>
    <property type="match status" value="1"/>
</dbReference>
<dbReference type="InterPro" id="IPR011006">
    <property type="entry name" value="CheY-like_superfamily"/>
</dbReference>
<dbReference type="InterPro" id="IPR052048">
    <property type="entry name" value="ST_Response_Regulator"/>
</dbReference>
<accession>A0ABX2T9L0</accession>
<evidence type="ECO:0000259" key="2">
    <source>
        <dbReference type="PROSITE" id="PS50110"/>
    </source>
</evidence>
<dbReference type="PROSITE" id="PS50110">
    <property type="entry name" value="RESPONSE_REGULATORY"/>
    <property type="match status" value="1"/>
</dbReference>
<sequence length="138" mass="14772">MQPRTPRRLRLLVVEDEVIVALAIKETVEDLGHEVCGVARSEAEALRIADAHRPDIALMDVQLAGPVDGVEAARRLRADLGIRSLFLSGCADHATLARLTASYPLGVVHKPFSSAQLKVALDLASRRLRLPAAVPAGA</sequence>